<evidence type="ECO:0000313" key="1">
    <source>
        <dbReference type="EMBL" id="KAK4108014.1"/>
    </source>
</evidence>
<name>A0AAN6T8I6_9PEZI</name>
<dbReference type="AlphaFoldDB" id="A0AAN6T8I6"/>
<reference evidence="1" key="2">
    <citation type="submission" date="2023-05" db="EMBL/GenBank/DDBJ databases">
        <authorList>
            <consortium name="Lawrence Berkeley National Laboratory"/>
            <person name="Steindorff A."/>
            <person name="Hensen N."/>
            <person name="Bonometti L."/>
            <person name="Westerberg I."/>
            <person name="Brannstrom I.O."/>
            <person name="Guillou S."/>
            <person name="Cros-Aarteil S."/>
            <person name="Calhoun S."/>
            <person name="Haridas S."/>
            <person name="Kuo A."/>
            <person name="Mondo S."/>
            <person name="Pangilinan J."/>
            <person name="Riley R."/>
            <person name="Labutti K."/>
            <person name="Andreopoulos B."/>
            <person name="Lipzen A."/>
            <person name="Chen C."/>
            <person name="Yanf M."/>
            <person name="Daum C."/>
            <person name="Ng V."/>
            <person name="Clum A."/>
            <person name="Ohm R."/>
            <person name="Martin F."/>
            <person name="Silar P."/>
            <person name="Natvig D."/>
            <person name="Lalanne C."/>
            <person name="Gautier V."/>
            <person name="Ament-Velasquez S.L."/>
            <person name="Kruys A."/>
            <person name="Hutchinson M.I."/>
            <person name="Powell A.J."/>
            <person name="Barry K."/>
            <person name="Miller A.N."/>
            <person name="Grigoriev I.V."/>
            <person name="Debuchy R."/>
            <person name="Gladieux P."/>
            <person name="Thoren M.H."/>
            <person name="Johannesson H."/>
        </authorList>
    </citation>
    <scope>NUCLEOTIDE SEQUENCE</scope>
    <source>
        <strain evidence="1">CBS 508.74</strain>
    </source>
</reference>
<organism evidence="1 2">
    <name type="scientific">Canariomyces notabilis</name>
    <dbReference type="NCBI Taxonomy" id="2074819"/>
    <lineage>
        <taxon>Eukaryota</taxon>
        <taxon>Fungi</taxon>
        <taxon>Dikarya</taxon>
        <taxon>Ascomycota</taxon>
        <taxon>Pezizomycotina</taxon>
        <taxon>Sordariomycetes</taxon>
        <taxon>Sordariomycetidae</taxon>
        <taxon>Sordariales</taxon>
        <taxon>Chaetomiaceae</taxon>
        <taxon>Canariomyces</taxon>
    </lineage>
</organism>
<comment type="caution">
    <text evidence="1">The sequence shown here is derived from an EMBL/GenBank/DDBJ whole genome shotgun (WGS) entry which is preliminary data.</text>
</comment>
<protein>
    <submittedName>
        <fullName evidence="1">Uncharacterized protein</fullName>
    </submittedName>
</protein>
<gene>
    <name evidence="1" type="ORF">N656DRAFT_448842</name>
</gene>
<keyword evidence="2" id="KW-1185">Reference proteome</keyword>
<dbReference type="GeneID" id="89933805"/>
<dbReference type="Proteomes" id="UP001302812">
    <property type="component" value="Unassembled WGS sequence"/>
</dbReference>
<proteinExistence type="predicted"/>
<sequence>MAAACSSWEKARTYLTIARDYAGQSLDHVGNQRVDFCRARMTYIALDIMGTELESPSFRLSNVSVTRFANEMRSLEEELASLRVQGYDVEDLLAGLRVLKRAKRSSS</sequence>
<evidence type="ECO:0000313" key="2">
    <source>
        <dbReference type="Proteomes" id="UP001302812"/>
    </source>
</evidence>
<accession>A0AAN6T8I6</accession>
<dbReference type="RefSeq" id="XP_064665584.1">
    <property type="nucleotide sequence ID" value="XM_064809681.1"/>
</dbReference>
<reference evidence="1" key="1">
    <citation type="journal article" date="2023" name="Mol. Phylogenet. Evol.">
        <title>Genome-scale phylogeny and comparative genomics of the fungal order Sordariales.</title>
        <authorList>
            <person name="Hensen N."/>
            <person name="Bonometti L."/>
            <person name="Westerberg I."/>
            <person name="Brannstrom I.O."/>
            <person name="Guillou S."/>
            <person name="Cros-Aarteil S."/>
            <person name="Calhoun S."/>
            <person name="Haridas S."/>
            <person name="Kuo A."/>
            <person name="Mondo S."/>
            <person name="Pangilinan J."/>
            <person name="Riley R."/>
            <person name="LaButti K."/>
            <person name="Andreopoulos B."/>
            <person name="Lipzen A."/>
            <person name="Chen C."/>
            <person name="Yan M."/>
            <person name="Daum C."/>
            <person name="Ng V."/>
            <person name="Clum A."/>
            <person name="Steindorff A."/>
            <person name="Ohm R.A."/>
            <person name="Martin F."/>
            <person name="Silar P."/>
            <person name="Natvig D.O."/>
            <person name="Lalanne C."/>
            <person name="Gautier V."/>
            <person name="Ament-Velasquez S.L."/>
            <person name="Kruys A."/>
            <person name="Hutchinson M.I."/>
            <person name="Powell A.J."/>
            <person name="Barry K."/>
            <person name="Miller A.N."/>
            <person name="Grigoriev I.V."/>
            <person name="Debuchy R."/>
            <person name="Gladieux P."/>
            <person name="Hiltunen Thoren M."/>
            <person name="Johannesson H."/>
        </authorList>
    </citation>
    <scope>NUCLEOTIDE SEQUENCE</scope>
    <source>
        <strain evidence="1">CBS 508.74</strain>
    </source>
</reference>
<dbReference type="EMBL" id="MU853366">
    <property type="protein sequence ID" value="KAK4108014.1"/>
    <property type="molecule type" value="Genomic_DNA"/>
</dbReference>